<evidence type="ECO:0000313" key="7">
    <source>
        <dbReference type="EMBL" id="SFN86745.1"/>
    </source>
</evidence>
<gene>
    <name evidence="7" type="ORF">SAMN05660359_00337</name>
</gene>
<reference evidence="8" key="1">
    <citation type="submission" date="2016-10" db="EMBL/GenBank/DDBJ databases">
        <authorList>
            <person name="Varghese N."/>
            <person name="Submissions S."/>
        </authorList>
    </citation>
    <scope>NUCLEOTIDE SEQUENCE [LARGE SCALE GENOMIC DNA]</scope>
    <source>
        <strain evidence="8">DSM 43161</strain>
    </source>
</reference>
<dbReference type="InterPro" id="IPR013325">
    <property type="entry name" value="RNA_pol_sigma_r2"/>
</dbReference>
<keyword evidence="3" id="KW-0238">DNA-binding</keyword>
<dbReference type="PANTHER" id="PTHR43133:SF50">
    <property type="entry name" value="ECF RNA POLYMERASE SIGMA FACTOR SIGM"/>
    <property type="match status" value="1"/>
</dbReference>
<dbReference type="EMBL" id="FOWE01000001">
    <property type="protein sequence ID" value="SFN86745.1"/>
    <property type="molecule type" value="Genomic_DNA"/>
</dbReference>
<dbReference type="OrthoDB" id="5188909at2"/>
<sequence>MSGEREESFRRFVAGRRAALLSTALLLTGDRGPAEDLVQRTLARARRRWRRLVGSGDPAPAVQRLLVRGASGRAARRRAAQVVEDLPDPSAPPPATSPAVADALRGLDPPTRAATVLRWYELRPAGESASLLGVPEDTARAAVDRGRAALLAVLDAHDGPFRRDGSPADDPDERLHRALTALAGAPGRWRLDAAEAADDVRSRVRRDARRVAISLVAAAAVVAVAVPLTRALPDPPPTAQAARVTAAPAPPLPRAAVLVGPPRGSLAGDVAFLDAVRRAGWGAQEAPPPDEREVVLATDTPDGRVALVVGRVDDDFRGVWLTGPTGAAAADLQVRLPRGLGRDRPLSLVLGGPGPATLVVVAARGDRVEASPRLVVGPRGTVGRTYEEAATVDGVAVVGVRTTPDGTGVSVRVLREGRTVHRAGVDWPGAGRDGRAALPAPVPLRPAAAPPDERLVATALRSVAVPLAAEPASLEPALLWSAPLPAAGRPGSVVVAVAQSPGGGLVLTTWVGSGGGAAACGTQTPPGTADPRGLTVARVCALPVPEGGRGEDRWLVVTAPAEATSAEVVDGSGRLLGTLPLTDGGVVASLPDDAATVVTRAGDGRLLAETAVAPAAAQPFGDYGQGPPG</sequence>
<dbReference type="GO" id="GO:0000428">
    <property type="term" value="C:DNA-directed RNA polymerase complex"/>
    <property type="evidence" value="ECO:0007669"/>
    <property type="project" value="UniProtKB-KW"/>
</dbReference>
<organism evidence="7 8">
    <name type="scientific">Geodermatophilus obscurus</name>
    <dbReference type="NCBI Taxonomy" id="1861"/>
    <lineage>
        <taxon>Bacteria</taxon>
        <taxon>Bacillati</taxon>
        <taxon>Actinomycetota</taxon>
        <taxon>Actinomycetes</taxon>
        <taxon>Geodermatophilales</taxon>
        <taxon>Geodermatophilaceae</taxon>
        <taxon>Geodermatophilus</taxon>
    </lineage>
</organism>
<feature type="region of interest" description="Disordered" evidence="5">
    <location>
        <begin position="85"/>
        <end position="107"/>
    </location>
</feature>
<evidence type="ECO:0000256" key="2">
    <source>
        <dbReference type="ARBA" id="ARBA00023082"/>
    </source>
</evidence>
<keyword evidence="8" id="KW-1185">Reference proteome</keyword>
<evidence type="ECO:0000256" key="3">
    <source>
        <dbReference type="ARBA" id="ARBA00023125"/>
    </source>
</evidence>
<dbReference type="GO" id="GO:0003677">
    <property type="term" value="F:DNA binding"/>
    <property type="evidence" value="ECO:0007669"/>
    <property type="project" value="UniProtKB-KW"/>
</dbReference>
<protein>
    <submittedName>
        <fullName evidence="7">DNA-directed RNA polymerase specialized sigma subunit, sigma24 family</fullName>
    </submittedName>
</protein>
<dbReference type="GO" id="GO:0016987">
    <property type="term" value="F:sigma factor activity"/>
    <property type="evidence" value="ECO:0007669"/>
    <property type="project" value="UniProtKB-KW"/>
</dbReference>
<dbReference type="PANTHER" id="PTHR43133">
    <property type="entry name" value="RNA POLYMERASE ECF-TYPE SIGMA FACTO"/>
    <property type="match status" value="1"/>
</dbReference>
<evidence type="ECO:0000256" key="5">
    <source>
        <dbReference type="SAM" id="MobiDB-lite"/>
    </source>
</evidence>
<keyword evidence="6" id="KW-1133">Transmembrane helix</keyword>
<dbReference type="AlphaFoldDB" id="A0A1I5CIA1"/>
<dbReference type="Gene3D" id="1.20.140.160">
    <property type="match status" value="1"/>
</dbReference>
<dbReference type="GO" id="GO:0006352">
    <property type="term" value="P:DNA-templated transcription initiation"/>
    <property type="evidence" value="ECO:0007669"/>
    <property type="project" value="InterPro"/>
</dbReference>
<keyword evidence="7" id="KW-0240">DNA-directed RNA polymerase</keyword>
<evidence type="ECO:0000256" key="4">
    <source>
        <dbReference type="ARBA" id="ARBA00023163"/>
    </source>
</evidence>
<evidence type="ECO:0000313" key="8">
    <source>
        <dbReference type="Proteomes" id="UP000183642"/>
    </source>
</evidence>
<feature type="transmembrane region" description="Helical" evidence="6">
    <location>
        <begin position="211"/>
        <end position="228"/>
    </location>
</feature>
<evidence type="ECO:0000256" key="1">
    <source>
        <dbReference type="ARBA" id="ARBA00023015"/>
    </source>
</evidence>
<keyword evidence="6" id="KW-0472">Membrane</keyword>
<keyword evidence="1" id="KW-0805">Transcription regulation</keyword>
<keyword evidence="4" id="KW-0804">Transcription</keyword>
<name>A0A1I5CIA1_9ACTN</name>
<dbReference type="Proteomes" id="UP000183642">
    <property type="component" value="Unassembled WGS sequence"/>
</dbReference>
<keyword evidence="2" id="KW-0731">Sigma factor</keyword>
<dbReference type="SUPFAM" id="SSF88946">
    <property type="entry name" value="Sigma2 domain of RNA polymerase sigma factors"/>
    <property type="match status" value="1"/>
</dbReference>
<dbReference type="InterPro" id="IPR039425">
    <property type="entry name" value="RNA_pol_sigma-70-like"/>
</dbReference>
<accession>A0A1I5CIA1</accession>
<keyword evidence="6" id="KW-0812">Transmembrane</keyword>
<evidence type="ECO:0000256" key="6">
    <source>
        <dbReference type="SAM" id="Phobius"/>
    </source>
</evidence>
<proteinExistence type="predicted"/>
<dbReference type="RefSeq" id="WP_075011768.1">
    <property type="nucleotide sequence ID" value="NZ_FOWE01000001.1"/>
</dbReference>